<dbReference type="InterPro" id="IPR050564">
    <property type="entry name" value="F420-G6PD/mer"/>
</dbReference>
<evidence type="ECO:0000313" key="5">
    <source>
        <dbReference type="Proteomes" id="UP000585905"/>
    </source>
</evidence>
<gene>
    <name evidence="4" type="ORF">FHX53_001528</name>
</gene>
<comment type="caution">
    <text evidence="4">The sequence shown here is derived from an EMBL/GenBank/DDBJ whole genome shotgun (WGS) entry which is preliminary data.</text>
</comment>
<dbReference type="EMBL" id="JACGWX010000003">
    <property type="protein sequence ID" value="MBA8847936.1"/>
    <property type="molecule type" value="Genomic_DNA"/>
</dbReference>
<dbReference type="NCBIfam" id="TIGR03557">
    <property type="entry name" value="F420_G6P_family"/>
    <property type="match status" value="1"/>
</dbReference>
<dbReference type="Gene3D" id="3.20.20.30">
    <property type="entry name" value="Luciferase-like domain"/>
    <property type="match status" value="1"/>
</dbReference>
<dbReference type="RefSeq" id="WP_182490751.1">
    <property type="nucleotide sequence ID" value="NZ_BAAAOV010000001.1"/>
</dbReference>
<accession>A0A839E9L2</accession>
<dbReference type="SUPFAM" id="SSF51679">
    <property type="entry name" value="Bacterial luciferase-like"/>
    <property type="match status" value="1"/>
</dbReference>
<dbReference type="InterPro" id="IPR036661">
    <property type="entry name" value="Luciferase-like_sf"/>
</dbReference>
<dbReference type="InterPro" id="IPR019944">
    <property type="entry name" value="F420-dep_G6P_DH"/>
</dbReference>
<sequence>MSTVPFRIGYKASSEQFAPRELLDYGVLAEQAGFESVFISDHLQPWKHTDGHAPAAIAWLGALGAKTERIVMGTSVLTPTFRHHPAMVAQAFGTLGQLFPGRVILGVGTGESLNEAPLGFVWPDIKERFARLKEAVQLIERLWEEERVTHEGPHYRTDNVTIYDRPEVKVPIYIGASGPAATRLAGRIADGYITTSGKPRELYTENLLPAFREGLEKGSRLPGSVDTLIEMKVSFDTDRQRAMEDTRHWAALALSGDEKMGVEDPREMERLADALPLERAASRWIVSTDPDEHVGRVMEYVRMGFRHLVFHAPGPDQARFLELYGSEVVPRLRAAVAEFDAQG</sequence>
<proteinExistence type="predicted"/>
<dbReference type="InterPro" id="IPR011251">
    <property type="entry name" value="Luciferase-like_dom"/>
</dbReference>
<organism evidence="4 5">
    <name type="scientific">Microcella alkalica</name>
    <dbReference type="NCBI Taxonomy" id="355930"/>
    <lineage>
        <taxon>Bacteria</taxon>
        <taxon>Bacillati</taxon>
        <taxon>Actinomycetota</taxon>
        <taxon>Actinomycetes</taxon>
        <taxon>Micrococcales</taxon>
        <taxon>Microbacteriaceae</taxon>
        <taxon>Microcella</taxon>
    </lineage>
</organism>
<dbReference type="PANTHER" id="PTHR43244:SF1">
    <property type="entry name" value="5,10-METHYLENETETRAHYDROMETHANOPTERIN REDUCTASE"/>
    <property type="match status" value="1"/>
</dbReference>
<dbReference type="GO" id="GO:0016705">
    <property type="term" value="F:oxidoreductase activity, acting on paired donors, with incorporation or reduction of molecular oxygen"/>
    <property type="evidence" value="ECO:0007669"/>
    <property type="project" value="InterPro"/>
</dbReference>
<dbReference type="InterPro" id="IPR019945">
    <property type="entry name" value="F420_G6P_DH-rel"/>
</dbReference>
<dbReference type="EC" id="1.1.98.2" evidence="4"/>
<dbReference type="Pfam" id="PF00296">
    <property type="entry name" value="Bac_luciferase"/>
    <property type="match status" value="1"/>
</dbReference>
<evidence type="ECO:0000259" key="3">
    <source>
        <dbReference type="Pfam" id="PF00296"/>
    </source>
</evidence>
<evidence type="ECO:0000313" key="4">
    <source>
        <dbReference type="EMBL" id="MBA8847936.1"/>
    </source>
</evidence>
<keyword evidence="5" id="KW-1185">Reference proteome</keyword>
<keyword evidence="1 4" id="KW-0560">Oxidoreductase</keyword>
<feature type="domain" description="Luciferase-like" evidence="3">
    <location>
        <begin position="4"/>
        <end position="307"/>
    </location>
</feature>
<dbReference type="Proteomes" id="UP000585905">
    <property type="component" value="Unassembled WGS sequence"/>
</dbReference>
<dbReference type="AlphaFoldDB" id="A0A839E9L2"/>
<dbReference type="CDD" id="cd01097">
    <property type="entry name" value="Tetrahydromethanopterin_reductase"/>
    <property type="match status" value="1"/>
</dbReference>
<protein>
    <submittedName>
        <fullName evidence="4">Coenzyme F420-dependent glucose-6-phosphate dehydrogenase</fullName>
        <ecNumber evidence="4">1.1.98.2</ecNumber>
    </submittedName>
</protein>
<dbReference type="NCBIfam" id="TIGR03554">
    <property type="entry name" value="F420_G6P_DH"/>
    <property type="match status" value="1"/>
</dbReference>
<keyword evidence="2" id="KW-0119">Carbohydrate metabolism</keyword>
<dbReference type="GO" id="GO:0052749">
    <property type="term" value="F:glucose-6-phosphate dehydrogenase (coenzyme F420) activity"/>
    <property type="evidence" value="ECO:0007669"/>
    <property type="project" value="UniProtKB-EC"/>
</dbReference>
<dbReference type="PANTHER" id="PTHR43244">
    <property type="match status" value="1"/>
</dbReference>
<name>A0A839E9L2_9MICO</name>
<evidence type="ECO:0000256" key="2">
    <source>
        <dbReference type="ARBA" id="ARBA00023277"/>
    </source>
</evidence>
<evidence type="ECO:0000256" key="1">
    <source>
        <dbReference type="ARBA" id="ARBA00023002"/>
    </source>
</evidence>
<reference evidence="4 5" key="1">
    <citation type="submission" date="2020-07" db="EMBL/GenBank/DDBJ databases">
        <title>Sequencing the genomes of 1000 actinobacteria strains.</title>
        <authorList>
            <person name="Klenk H.-P."/>
        </authorList>
    </citation>
    <scope>NUCLEOTIDE SEQUENCE [LARGE SCALE GENOMIC DNA]</scope>
    <source>
        <strain evidence="4 5">DSM 19663</strain>
    </source>
</reference>